<evidence type="ECO:0000313" key="2">
    <source>
        <dbReference type="EMBL" id="OWM63371.1"/>
    </source>
</evidence>
<protein>
    <submittedName>
        <fullName evidence="2">Uncharacterized protein</fullName>
    </submittedName>
</protein>
<accession>A0A218VTM7</accession>
<organism evidence="2 3">
    <name type="scientific">Punica granatum</name>
    <name type="common">Pomegranate</name>
    <dbReference type="NCBI Taxonomy" id="22663"/>
    <lineage>
        <taxon>Eukaryota</taxon>
        <taxon>Viridiplantae</taxon>
        <taxon>Streptophyta</taxon>
        <taxon>Embryophyta</taxon>
        <taxon>Tracheophyta</taxon>
        <taxon>Spermatophyta</taxon>
        <taxon>Magnoliopsida</taxon>
        <taxon>eudicotyledons</taxon>
        <taxon>Gunneridae</taxon>
        <taxon>Pentapetalae</taxon>
        <taxon>rosids</taxon>
        <taxon>malvids</taxon>
        <taxon>Myrtales</taxon>
        <taxon>Lythraceae</taxon>
        <taxon>Punica</taxon>
    </lineage>
</organism>
<dbReference type="GO" id="GO:0012505">
    <property type="term" value="C:endomembrane system"/>
    <property type="evidence" value="ECO:0007669"/>
    <property type="project" value="UniProtKB-SubCell"/>
</dbReference>
<evidence type="ECO:0000256" key="1">
    <source>
        <dbReference type="SAM" id="MobiDB-lite"/>
    </source>
</evidence>
<dbReference type="PANTHER" id="PTHR45863">
    <property type="entry name" value="SERINE/THREONINE-PROTEIN KINASE BSK5"/>
    <property type="match status" value="1"/>
</dbReference>
<dbReference type="Gene3D" id="3.30.200.20">
    <property type="entry name" value="Phosphorylase Kinase, domain 1"/>
    <property type="match status" value="1"/>
</dbReference>
<gene>
    <name evidence="2" type="ORF">CDL15_Pgr022116</name>
</gene>
<dbReference type="GO" id="GO:0009742">
    <property type="term" value="P:brassinosteroid mediated signaling pathway"/>
    <property type="evidence" value="ECO:0007669"/>
    <property type="project" value="InterPro"/>
</dbReference>
<name>A0A218VTM7_PUNGR</name>
<evidence type="ECO:0000313" key="3">
    <source>
        <dbReference type="Proteomes" id="UP000197138"/>
    </source>
</evidence>
<feature type="region of interest" description="Disordered" evidence="1">
    <location>
        <begin position="1"/>
        <end position="36"/>
    </location>
</feature>
<dbReference type="PANTHER" id="PTHR45863:SF8">
    <property type="entry name" value="PROTEIN KINASE DOMAIN-CONTAINING PROTEIN"/>
    <property type="match status" value="1"/>
</dbReference>
<dbReference type="Proteomes" id="UP000197138">
    <property type="component" value="Unassembled WGS sequence"/>
</dbReference>
<reference evidence="3" key="1">
    <citation type="journal article" date="2017" name="Plant J.">
        <title>The pomegranate (Punica granatum L.) genome and the genomics of punicalagin biosynthesis.</title>
        <authorList>
            <person name="Qin G."/>
            <person name="Xu C."/>
            <person name="Ming R."/>
            <person name="Tang H."/>
            <person name="Guyot R."/>
            <person name="Kramer E.M."/>
            <person name="Hu Y."/>
            <person name="Yi X."/>
            <person name="Qi Y."/>
            <person name="Xu X."/>
            <person name="Gao Z."/>
            <person name="Pan H."/>
            <person name="Jian J."/>
            <person name="Tian Y."/>
            <person name="Yue Z."/>
            <person name="Xu Y."/>
        </authorList>
    </citation>
    <scope>NUCLEOTIDE SEQUENCE [LARGE SCALE GENOMIC DNA]</scope>
    <source>
        <strain evidence="3">cv. Dabenzi</strain>
    </source>
</reference>
<dbReference type="AlphaFoldDB" id="A0A218VTM7"/>
<proteinExistence type="predicted"/>
<comment type="caution">
    <text evidence="2">The sequence shown here is derived from an EMBL/GenBank/DDBJ whole genome shotgun (WGS) entry which is preliminary data.</text>
</comment>
<dbReference type="InterPro" id="IPR045845">
    <property type="entry name" value="BSK"/>
</dbReference>
<dbReference type="EMBL" id="MTKT01006103">
    <property type="protein sequence ID" value="OWM63371.1"/>
    <property type="molecule type" value="Genomic_DNA"/>
</dbReference>
<dbReference type="GO" id="GO:0005524">
    <property type="term" value="F:ATP binding"/>
    <property type="evidence" value="ECO:0007669"/>
    <property type="project" value="UniProtKB-KW"/>
</dbReference>
<sequence>MHDLDKESIAVSPALSPDRPDSDEAVTHPANGEQVDQELVPTFKEFGLSELRATTNGFSNELIISESGEKAPIAVHKGS</sequence>
<dbReference type="GO" id="GO:0004672">
    <property type="term" value="F:protein kinase activity"/>
    <property type="evidence" value="ECO:0007669"/>
    <property type="project" value="InterPro"/>
</dbReference>